<accession>A0A853FGA7</accession>
<sequence>PEDGLSLLPEPKEYIEGGVDDDLDIPAVDLQIDVLRLYGSSLGSLSLQGINDRGLRAWQLKSFSLESPHMHIKGTGLWRLHGARRGLSLKANAQVQDMGAWLAQAGFKDVMVGGKGVLDGEFEWHDLPWQHAKSDLSGTLYIELDKGRFTKLGSHSARLLELLSLQSLARLTHLNQGLGGLTR</sequence>
<feature type="domain" description="YhdP central" evidence="1">
    <location>
        <begin position="24"/>
        <end position="172"/>
    </location>
</feature>
<dbReference type="PANTHER" id="PTHR38690">
    <property type="entry name" value="PROTEASE-RELATED"/>
    <property type="match status" value="1"/>
</dbReference>
<name>A0A853FGA7_9BURK</name>
<evidence type="ECO:0000313" key="2">
    <source>
        <dbReference type="EMBL" id="NYT39113.1"/>
    </source>
</evidence>
<comment type="caution">
    <text evidence="2">The sequence shown here is derived from an EMBL/GenBank/DDBJ whole genome shotgun (WGS) entry which is preliminary data.</text>
</comment>
<reference evidence="2 3" key="1">
    <citation type="submission" date="2020-07" db="EMBL/GenBank/DDBJ databases">
        <title>Taxonomic revisions and descriptions of new bacterial species based on genomic comparisons in the high-G+C-content subgroup of the family Alcaligenaceae.</title>
        <authorList>
            <person name="Szabo A."/>
            <person name="Felfoldi T."/>
        </authorList>
    </citation>
    <scope>NUCLEOTIDE SEQUENCE [LARGE SCALE GENOMIC DNA]</scope>
    <source>
        <strain evidence="2 3">DSM 25264</strain>
    </source>
</reference>
<feature type="non-terminal residue" evidence="2">
    <location>
        <position position="1"/>
    </location>
</feature>
<dbReference type="AlphaFoldDB" id="A0A853FGA7"/>
<dbReference type="RefSeq" id="WP_306669797.1">
    <property type="nucleotide sequence ID" value="NZ_JACCEW010000031.1"/>
</dbReference>
<protein>
    <submittedName>
        <fullName evidence="2">DUF3971 domain-containing protein</fullName>
    </submittedName>
</protein>
<evidence type="ECO:0000259" key="1">
    <source>
        <dbReference type="Pfam" id="PF13116"/>
    </source>
</evidence>
<organism evidence="2 3">
    <name type="scientific">Allopusillimonas soli</name>
    <dbReference type="NCBI Taxonomy" id="659016"/>
    <lineage>
        <taxon>Bacteria</taxon>
        <taxon>Pseudomonadati</taxon>
        <taxon>Pseudomonadota</taxon>
        <taxon>Betaproteobacteria</taxon>
        <taxon>Burkholderiales</taxon>
        <taxon>Alcaligenaceae</taxon>
        <taxon>Allopusillimonas</taxon>
    </lineage>
</organism>
<dbReference type="PANTHER" id="PTHR38690:SF1">
    <property type="entry name" value="PROTEASE"/>
    <property type="match status" value="1"/>
</dbReference>
<dbReference type="Proteomes" id="UP000580517">
    <property type="component" value="Unassembled WGS sequence"/>
</dbReference>
<dbReference type="EMBL" id="JACCEW010000031">
    <property type="protein sequence ID" value="NYT39113.1"/>
    <property type="molecule type" value="Genomic_DNA"/>
</dbReference>
<dbReference type="InterPro" id="IPR025263">
    <property type="entry name" value="YhdP_central"/>
</dbReference>
<gene>
    <name evidence="2" type="ORF">H0A68_19795</name>
</gene>
<dbReference type="InterPro" id="IPR011836">
    <property type="entry name" value="YhdP"/>
</dbReference>
<dbReference type="Pfam" id="PF13116">
    <property type="entry name" value="YhdP"/>
    <property type="match status" value="1"/>
</dbReference>
<keyword evidence="3" id="KW-1185">Reference proteome</keyword>
<feature type="non-terminal residue" evidence="2">
    <location>
        <position position="183"/>
    </location>
</feature>
<proteinExistence type="predicted"/>
<evidence type="ECO:0000313" key="3">
    <source>
        <dbReference type="Proteomes" id="UP000580517"/>
    </source>
</evidence>